<feature type="region of interest" description="Disordered" evidence="1">
    <location>
        <begin position="1"/>
        <end position="21"/>
    </location>
</feature>
<dbReference type="GO" id="GO:0006954">
    <property type="term" value="P:inflammatory response"/>
    <property type="evidence" value="ECO:0007669"/>
    <property type="project" value="TreeGrafter"/>
</dbReference>
<reference evidence="3" key="3">
    <citation type="submission" date="2025-09" db="UniProtKB">
        <authorList>
            <consortium name="Ensembl"/>
        </authorList>
    </citation>
    <scope>IDENTIFICATION</scope>
</reference>
<dbReference type="GO" id="GO:0000981">
    <property type="term" value="F:DNA-binding transcription factor activity, RNA polymerase II-specific"/>
    <property type="evidence" value="ECO:0007669"/>
    <property type="project" value="TreeGrafter"/>
</dbReference>
<dbReference type="Ensembl" id="ENSCUST00005020752.1">
    <property type="protein sequence ID" value="ENSCUSP00005020006.1"/>
    <property type="gene ID" value="ENSCUSG00005012758.1"/>
</dbReference>
<feature type="compositionally biased region" description="Pro residues" evidence="1">
    <location>
        <begin position="1"/>
        <end position="16"/>
    </location>
</feature>
<dbReference type="Proteomes" id="UP000694563">
    <property type="component" value="Chromosome 34"/>
</dbReference>
<dbReference type="GO" id="GO:0045087">
    <property type="term" value="P:innate immune response"/>
    <property type="evidence" value="ECO:0007669"/>
    <property type="project" value="TreeGrafter"/>
</dbReference>
<dbReference type="PROSITE" id="PS50254">
    <property type="entry name" value="REL_2"/>
    <property type="match status" value="1"/>
</dbReference>
<dbReference type="PROSITE" id="PS01204">
    <property type="entry name" value="REL_1"/>
    <property type="match status" value="1"/>
</dbReference>
<dbReference type="GO" id="GO:0005737">
    <property type="term" value="C:cytoplasm"/>
    <property type="evidence" value="ECO:0007669"/>
    <property type="project" value="InterPro"/>
</dbReference>
<dbReference type="GO" id="GO:0033554">
    <property type="term" value="P:cellular response to stress"/>
    <property type="evidence" value="ECO:0007669"/>
    <property type="project" value="TreeGrafter"/>
</dbReference>
<dbReference type="InterPro" id="IPR011539">
    <property type="entry name" value="RHD_DNA_bind_dom"/>
</dbReference>
<evidence type="ECO:0000313" key="4">
    <source>
        <dbReference type="Proteomes" id="UP000694563"/>
    </source>
</evidence>
<reference evidence="3" key="2">
    <citation type="submission" date="2025-08" db="UniProtKB">
        <authorList>
            <consortium name="Ensembl"/>
        </authorList>
    </citation>
    <scope>IDENTIFICATION</scope>
</reference>
<dbReference type="InterPro" id="IPR000451">
    <property type="entry name" value="NFkB/Dor"/>
</dbReference>
<feature type="domain" description="RHD" evidence="2">
    <location>
        <begin position="16"/>
        <end position="63"/>
    </location>
</feature>
<dbReference type="GO" id="GO:0000978">
    <property type="term" value="F:RNA polymerase II cis-regulatory region sequence-specific DNA binding"/>
    <property type="evidence" value="ECO:0007669"/>
    <property type="project" value="TreeGrafter"/>
</dbReference>
<evidence type="ECO:0000256" key="1">
    <source>
        <dbReference type="SAM" id="MobiDB-lite"/>
    </source>
</evidence>
<sequence length="111" mass="12032">NPPEIPNFFPRTPPEPGKPRLVITEQPKQRGMRFRYECEGRSAGSILGENSTEGSRTLPSIEVRTGKTPGKHREILGNTWSGAGWDFGVDLGSTSWGKTAPRAAGPCPASR</sequence>
<name>A0A8C3UVD9_CATUS</name>
<dbReference type="GO" id="GO:0007249">
    <property type="term" value="P:canonical NF-kappaB signal transduction"/>
    <property type="evidence" value="ECO:0007669"/>
    <property type="project" value="TreeGrafter"/>
</dbReference>
<evidence type="ECO:0000313" key="3">
    <source>
        <dbReference type="Ensembl" id="ENSCUSP00005020006.1"/>
    </source>
</evidence>
<dbReference type="AlphaFoldDB" id="A0A8C3UVD9"/>
<dbReference type="InterPro" id="IPR030492">
    <property type="entry name" value="RHD_CS"/>
</dbReference>
<dbReference type="PANTHER" id="PTHR24169">
    <property type="entry name" value="NUCLEAR FACTOR NF-KAPPA-B PROTEIN"/>
    <property type="match status" value="1"/>
</dbReference>
<reference evidence="3" key="1">
    <citation type="submission" date="2020-10" db="EMBL/GenBank/DDBJ databases">
        <title>Catharus ustulatus (Swainson's thrush) genome, bCatUst1, primary haplotype v2.</title>
        <authorList>
            <person name="Delmore K."/>
            <person name="Vafadar M."/>
            <person name="Formenti G."/>
            <person name="Chow W."/>
            <person name="Pelan S."/>
            <person name="Howe K."/>
            <person name="Rhie A."/>
            <person name="Mountcastle J."/>
            <person name="Haase B."/>
            <person name="Fedrigo O."/>
            <person name="Jarvis E.D."/>
        </authorList>
    </citation>
    <scope>NUCLEOTIDE SEQUENCE [LARGE SCALE GENOMIC DNA]</scope>
</reference>
<dbReference type="GO" id="GO:0038061">
    <property type="term" value="P:non-canonical NF-kappaB signal transduction"/>
    <property type="evidence" value="ECO:0007669"/>
    <property type="project" value="TreeGrafter"/>
</dbReference>
<dbReference type="Gene3D" id="2.60.40.340">
    <property type="entry name" value="Rel homology domain (RHD), DNA-binding domain"/>
    <property type="match status" value="1"/>
</dbReference>
<keyword evidence="4" id="KW-1185">Reference proteome</keyword>
<dbReference type="SUPFAM" id="SSF49417">
    <property type="entry name" value="p53-like transcription factors"/>
    <property type="match status" value="1"/>
</dbReference>
<dbReference type="PANTHER" id="PTHR24169:SF18">
    <property type="entry name" value="TRANSCRIPTION FACTOR RELB"/>
    <property type="match status" value="1"/>
</dbReference>
<dbReference type="GO" id="GO:0005634">
    <property type="term" value="C:nucleus"/>
    <property type="evidence" value="ECO:0007669"/>
    <property type="project" value="TreeGrafter"/>
</dbReference>
<evidence type="ECO:0000259" key="2">
    <source>
        <dbReference type="PROSITE" id="PS50254"/>
    </source>
</evidence>
<dbReference type="GO" id="GO:0034097">
    <property type="term" value="P:response to cytokine"/>
    <property type="evidence" value="ECO:0007669"/>
    <property type="project" value="TreeGrafter"/>
</dbReference>
<dbReference type="Pfam" id="PF00554">
    <property type="entry name" value="RHD_DNA_bind"/>
    <property type="match status" value="1"/>
</dbReference>
<accession>A0A8C3UVD9</accession>
<organism evidence="3 4">
    <name type="scientific">Catharus ustulatus</name>
    <name type="common">Russet-backed thrush</name>
    <name type="synonym">Hylocichla ustulatus</name>
    <dbReference type="NCBI Taxonomy" id="91951"/>
    <lineage>
        <taxon>Eukaryota</taxon>
        <taxon>Metazoa</taxon>
        <taxon>Chordata</taxon>
        <taxon>Craniata</taxon>
        <taxon>Vertebrata</taxon>
        <taxon>Euteleostomi</taxon>
        <taxon>Archelosauria</taxon>
        <taxon>Archosauria</taxon>
        <taxon>Dinosauria</taxon>
        <taxon>Saurischia</taxon>
        <taxon>Theropoda</taxon>
        <taxon>Coelurosauria</taxon>
        <taxon>Aves</taxon>
        <taxon>Neognathae</taxon>
        <taxon>Neoaves</taxon>
        <taxon>Telluraves</taxon>
        <taxon>Australaves</taxon>
        <taxon>Passeriformes</taxon>
        <taxon>Turdidae</taxon>
        <taxon>Catharus</taxon>
    </lineage>
</organism>
<dbReference type="InterPro" id="IPR037059">
    <property type="entry name" value="RHD_DNA_bind_dom_sf"/>
</dbReference>
<dbReference type="InterPro" id="IPR008967">
    <property type="entry name" value="p53-like_TF_DNA-bd_sf"/>
</dbReference>
<protein>
    <recommendedName>
        <fullName evidence="2">RHD domain-containing protein</fullName>
    </recommendedName>
</protein>
<proteinExistence type="predicted"/>
<dbReference type="GO" id="GO:0045944">
    <property type="term" value="P:positive regulation of transcription by RNA polymerase II"/>
    <property type="evidence" value="ECO:0007669"/>
    <property type="project" value="TreeGrafter"/>
</dbReference>